<reference evidence="3" key="1">
    <citation type="submission" date="2016-10" db="EMBL/GenBank/DDBJ databases">
        <authorList>
            <person name="Varghese N."/>
            <person name="Submissions S."/>
        </authorList>
    </citation>
    <scope>NUCLEOTIDE SEQUENCE [LARGE SCALE GENOMIC DNA]</scope>
    <source>
        <strain evidence="3">IBRC-M 10761</strain>
    </source>
</reference>
<evidence type="ECO:0000313" key="2">
    <source>
        <dbReference type="EMBL" id="SEJ73216.1"/>
    </source>
</evidence>
<accession>A0A1H7B7U3</accession>
<dbReference type="OrthoDB" id="1445161at2"/>
<evidence type="ECO:0000313" key="3">
    <source>
        <dbReference type="Proteomes" id="UP000199403"/>
    </source>
</evidence>
<feature type="transmembrane region" description="Helical" evidence="1">
    <location>
        <begin position="6"/>
        <end position="29"/>
    </location>
</feature>
<protein>
    <submittedName>
        <fullName evidence="2">Uncharacterized protein</fullName>
    </submittedName>
</protein>
<keyword evidence="3" id="KW-1185">Reference proteome</keyword>
<organism evidence="2 3">
    <name type="scientific">Cyclobacterium xiamenense</name>
    <dbReference type="NCBI Taxonomy" id="1297121"/>
    <lineage>
        <taxon>Bacteria</taxon>
        <taxon>Pseudomonadati</taxon>
        <taxon>Bacteroidota</taxon>
        <taxon>Cytophagia</taxon>
        <taxon>Cytophagales</taxon>
        <taxon>Cyclobacteriaceae</taxon>
        <taxon>Cyclobacterium</taxon>
    </lineage>
</organism>
<name>A0A1H7B7U3_9BACT</name>
<gene>
    <name evidence="2" type="ORF">SAMN05192553_11027</name>
</gene>
<feature type="transmembrane region" description="Helical" evidence="1">
    <location>
        <begin position="78"/>
        <end position="98"/>
    </location>
</feature>
<dbReference type="AlphaFoldDB" id="A0A1H7B7U3"/>
<feature type="transmembrane region" description="Helical" evidence="1">
    <location>
        <begin position="50"/>
        <end position="72"/>
    </location>
</feature>
<feature type="transmembrane region" description="Helical" evidence="1">
    <location>
        <begin position="105"/>
        <end position="122"/>
    </location>
</feature>
<keyword evidence="1" id="KW-0472">Membrane</keyword>
<dbReference type="EMBL" id="FNZH01000010">
    <property type="protein sequence ID" value="SEJ73216.1"/>
    <property type="molecule type" value="Genomic_DNA"/>
</dbReference>
<dbReference type="RefSeq" id="WP_092178269.1">
    <property type="nucleotide sequence ID" value="NZ_FNZH01000010.1"/>
</dbReference>
<sequence length="130" mass="14384">MDSTQYLLVIDIMISLAVAYVVLEILLNVNGIDNDTSNLLLLEWSRGRGFFIPFALGAIAGHLFLGTTNTAFQLSNGVFPVLILFGLAIGMVVIGFYWPFKKSKAFLSALLLAGLLYGHFFWSMNYLETP</sequence>
<keyword evidence="1" id="KW-1133">Transmembrane helix</keyword>
<dbReference type="Proteomes" id="UP000199403">
    <property type="component" value="Unassembled WGS sequence"/>
</dbReference>
<proteinExistence type="predicted"/>
<evidence type="ECO:0000256" key="1">
    <source>
        <dbReference type="SAM" id="Phobius"/>
    </source>
</evidence>
<keyword evidence="1" id="KW-0812">Transmembrane</keyword>